<reference evidence="2 3" key="1">
    <citation type="journal article" date="2024" name="G3 (Bethesda)">
        <title>Genome assembly of Hibiscus sabdariffa L. provides insights into metabolisms of medicinal natural products.</title>
        <authorList>
            <person name="Kim T."/>
        </authorList>
    </citation>
    <scope>NUCLEOTIDE SEQUENCE [LARGE SCALE GENOMIC DNA]</scope>
    <source>
        <strain evidence="2">TK-2024</strain>
        <tissue evidence="2">Old leaves</tissue>
    </source>
</reference>
<comment type="caution">
    <text evidence="2">The sequence shown here is derived from an EMBL/GenBank/DDBJ whole genome shotgun (WGS) entry which is preliminary data.</text>
</comment>
<protein>
    <submittedName>
        <fullName evidence="2">Uncharacterized protein</fullName>
    </submittedName>
</protein>
<dbReference type="EMBL" id="JBBPBN010000020">
    <property type="protein sequence ID" value="KAK9017578.1"/>
    <property type="molecule type" value="Genomic_DNA"/>
</dbReference>
<evidence type="ECO:0000313" key="2">
    <source>
        <dbReference type="EMBL" id="KAK9017578.1"/>
    </source>
</evidence>
<organism evidence="2 3">
    <name type="scientific">Hibiscus sabdariffa</name>
    <name type="common">roselle</name>
    <dbReference type="NCBI Taxonomy" id="183260"/>
    <lineage>
        <taxon>Eukaryota</taxon>
        <taxon>Viridiplantae</taxon>
        <taxon>Streptophyta</taxon>
        <taxon>Embryophyta</taxon>
        <taxon>Tracheophyta</taxon>
        <taxon>Spermatophyta</taxon>
        <taxon>Magnoliopsida</taxon>
        <taxon>eudicotyledons</taxon>
        <taxon>Gunneridae</taxon>
        <taxon>Pentapetalae</taxon>
        <taxon>rosids</taxon>
        <taxon>malvids</taxon>
        <taxon>Malvales</taxon>
        <taxon>Malvaceae</taxon>
        <taxon>Malvoideae</taxon>
        <taxon>Hibiscus</taxon>
    </lineage>
</organism>
<keyword evidence="3" id="KW-1185">Reference proteome</keyword>
<feature type="compositionally biased region" description="Basic and acidic residues" evidence="1">
    <location>
        <begin position="63"/>
        <end position="78"/>
    </location>
</feature>
<accession>A0ABR2RXA9</accession>
<dbReference type="Proteomes" id="UP001396334">
    <property type="component" value="Unassembled WGS sequence"/>
</dbReference>
<sequence>MSFNFPQGKSIWNHMERNGMKQITNAKKSEGDDSMNVEEVTRAYLESATNLSLLATSQTTQKESYRQREGEAQGKGKP</sequence>
<feature type="region of interest" description="Disordered" evidence="1">
    <location>
        <begin position="55"/>
        <end position="78"/>
    </location>
</feature>
<evidence type="ECO:0000313" key="3">
    <source>
        <dbReference type="Proteomes" id="UP001396334"/>
    </source>
</evidence>
<proteinExistence type="predicted"/>
<name>A0ABR2RXA9_9ROSI</name>
<gene>
    <name evidence="2" type="ORF">V6N11_080056</name>
</gene>
<evidence type="ECO:0000256" key="1">
    <source>
        <dbReference type="SAM" id="MobiDB-lite"/>
    </source>
</evidence>